<dbReference type="SUPFAM" id="SSF158446">
    <property type="entry name" value="IVS-encoded protein-like"/>
    <property type="match status" value="1"/>
</dbReference>
<dbReference type="Gene3D" id="1.20.1440.60">
    <property type="entry name" value="23S rRNA-intervening sequence"/>
    <property type="match status" value="1"/>
</dbReference>
<dbReference type="CDD" id="cd16377">
    <property type="entry name" value="23S_rRNA_IVP_like"/>
    <property type="match status" value="1"/>
</dbReference>
<dbReference type="EMBL" id="VMGN01000016">
    <property type="protein sequence ID" value="TSC94315.1"/>
    <property type="molecule type" value="Genomic_DNA"/>
</dbReference>
<dbReference type="NCBIfam" id="TIGR02436">
    <property type="entry name" value="four helix bundle protein"/>
    <property type="match status" value="1"/>
</dbReference>
<reference evidence="1 2" key="1">
    <citation type="submission" date="2017-07" db="EMBL/GenBank/DDBJ databases">
        <title>Mechanisms for carbon and nitrogen cycling indicate functional differentiation within the Candidate Phyla Radiation.</title>
        <authorList>
            <person name="Danczak R.E."/>
            <person name="Johnston M.D."/>
            <person name="Kenah C."/>
            <person name="Slattery M."/>
            <person name="Wrighton K.C."/>
            <person name="Wilkins M.J."/>
        </authorList>
    </citation>
    <scope>NUCLEOTIDE SEQUENCE [LARGE SCALE GENOMIC DNA]</scope>
    <source>
        <strain evidence="1">Athens1014_28</strain>
    </source>
</reference>
<evidence type="ECO:0000313" key="1">
    <source>
        <dbReference type="EMBL" id="TSC94315.1"/>
    </source>
</evidence>
<dbReference type="PANTHER" id="PTHR38471:SF2">
    <property type="entry name" value="FOUR HELIX BUNDLE PROTEIN"/>
    <property type="match status" value="1"/>
</dbReference>
<name>A0A554LN46_9BACT</name>
<organism evidence="1 2">
    <name type="scientific">Candidatus Berkelbacteria bacterium Athens1014_28</name>
    <dbReference type="NCBI Taxonomy" id="2017145"/>
    <lineage>
        <taxon>Bacteria</taxon>
        <taxon>Candidatus Berkelbacteria</taxon>
    </lineage>
</organism>
<dbReference type="AlphaFoldDB" id="A0A554LN46"/>
<dbReference type="PANTHER" id="PTHR38471">
    <property type="entry name" value="FOUR HELIX BUNDLE PROTEIN"/>
    <property type="match status" value="1"/>
</dbReference>
<protein>
    <submittedName>
        <fullName evidence="1">30S ribosomal protein S23</fullName>
    </submittedName>
</protein>
<proteinExistence type="predicted"/>
<dbReference type="InterPro" id="IPR012657">
    <property type="entry name" value="23S_rRNA-intervening_sequence"/>
</dbReference>
<dbReference type="GO" id="GO:0005840">
    <property type="term" value="C:ribosome"/>
    <property type="evidence" value="ECO:0007669"/>
    <property type="project" value="UniProtKB-KW"/>
</dbReference>
<dbReference type="Pfam" id="PF05635">
    <property type="entry name" value="23S_rRNA_IVP"/>
    <property type="match status" value="1"/>
</dbReference>
<keyword evidence="1" id="KW-0687">Ribonucleoprotein</keyword>
<gene>
    <name evidence="1" type="ORF">Athens101428_358</name>
</gene>
<sequence length="115" mass="13542">MKIERFEDIICWQKSRVLVNDCFLTFKYLKDYSFKDQLLRCAVSIMNNIAEGYERQTNKEFKNFLYIAKGSAGELRSMLYLAKDLDYISGEKFKQLSEKSLEIAKILSGFIQKLK</sequence>
<comment type="caution">
    <text evidence="1">The sequence shown here is derived from an EMBL/GenBank/DDBJ whole genome shotgun (WGS) entry which is preliminary data.</text>
</comment>
<dbReference type="Proteomes" id="UP000316495">
    <property type="component" value="Unassembled WGS sequence"/>
</dbReference>
<keyword evidence="1" id="KW-0689">Ribosomal protein</keyword>
<evidence type="ECO:0000313" key="2">
    <source>
        <dbReference type="Proteomes" id="UP000316495"/>
    </source>
</evidence>
<accession>A0A554LN46</accession>
<dbReference type="InterPro" id="IPR036583">
    <property type="entry name" value="23S_rRNA_IVS_sf"/>
</dbReference>